<dbReference type="InterPro" id="IPR044839">
    <property type="entry name" value="NDR1-like"/>
</dbReference>
<accession>A0ABM0VHX9</accession>
<dbReference type="Proteomes" id="UP000694864">
    <property type="component" value="Chromosome 13"/>
</dbReference>
<evidence type="ECO:0000256" key="3">
    <source>
        <dbReference type="ARBA" id="ARBA00022989"/>
    </source>
</evidence>
<organism evidence="7 8">
    <name type="scientific">Camelina sativa</name>
    <name type="common">False flax</name>
    <name type="synonym">Myagrum sativum</name>
    <dbReference type="NCBI Taxonomy" id="90675"/>
    <lineage>
        <taxon>Eukaryota</taxon>
        <taxon>Viridiplantae</taxon>
        <taxon>Streptophyta</taxon>
        <taxon>Embryophyta</taxon>
        <taxon>Tracheophyta</taxon>
        <taxon>Spermatophyta</taxon>
        <taxon>Magnoliopsida</taxon>
        <taxon>eudicotyledons</taxon>
        <taxon>Gunneridae</taxon>
        <taxon>Pentapetalae</taxon>
        <taxon>rosids</taxon>
        <taxon>malvids</taxon>
        <taxon>Brassicales</taxon>
        <taxon>Brassicaceae</taxon>
        <taxon>Camelineae</taxon>
        <taxon>Camelina</taxon>
    </lineage>
</organism>
<feature type="transmembrane region" description="Helical" evidence="5">
    <location>
        <begin position="19"/>
        <end position="43"/>
    </location>
</feature>
<dbReference type="Pfam" id="PF03168">
    <property type="entry name" value="LEA_2"/>
    <property type="match status" value="1"/>
</dbReference>
<reference evidence="8" key="2">
    <citation type="submission" date="2025-08" db="UniProtKB">
        <authorList>
            <consortium name="RefSeq"/>
        </authorList>
    </citation>
    <scope>IDENTIFICATION</scope>
    <source>
        <tissue evidence="8">Leaf</tissue>
    </source>
</reference>
<evidence type="ECO:0000256" key="5">
    <source>
        <dbReference type="SAM" id="Phobius"/>
    </source>
</evidence>
<dbReference type="RefSeq" id="XP_010456417.1">
    <property type="nucleotide sequence ID" value="XM_010458115.1"/>
</dbReference>
<name>A0ABM0VHX9_CAMSA</name>
<keyword evidence="3 5" id="KW-1133">Transmembrane helix</keyword>
<protein>
    <submittedName>
        <fullName evidence="8">NDR1/HIN1-like protein 12</fullName>
    </submittedName>
</protein>
<reference evidence="7" key="1">
    <citation type="journal article" date="2014" name="Nat. Commun.">
        <title>The emerging biofuel crop Camelina sativa retains a highly undifferentiated hexaploid genome structure.</title>
        <authorList>
            <person name="Kagale S."/>
            <person name="Koh C."/>
            <person name="Nixon J."/>
            <person name="Bollina V."/>
            <person name="Clarke W.E."/>
            <person name="Tuteja R."/>
            <person name="Spillane C."/>
            <person name="Robinson S.J."/>
            <person name="Links M.G."/>
            <person name="Clarke C."/>
            <person name="Higgins E.E."/>
            <person name="Huebert T."/>
            <person name="Sharpe A.G."/>
            <person name="Parkin I.A."/>
        </authorList>
    </citation>
    <scope>NUCLEOTIDE SEQUENCE [LARGE SCALE GENOMIC DNA]</scope>
    <source>
        <strain evidence="7">cv. DH55</strain>
    </source>
</reference>
<sequence>MAIKECGSHHSHSSGCRKFFPVIILFVILFVIILAVFLVWVVLQPSKPRFSLEEAIVSNFNISGNPLNILNSNFQVSISSENPNDKIGIYYDRLNVYASYHNQQITWQTAISPTYQGHKETKMWSPIIGGNSVPVSSVIGLPIVQDQPGTIELTLYLFGQIRWKVGSFITGEYHLHVNCPASINVGNSAAGVMVGKNAMKYRIAKPCSVDV</sequence>
<dbReference type="PANTHER" id="PTHR31415">
    <property type="entry name" value="OS05G0367900 PROTEIN"/>
    <property type="match status" value="1"/>
</dbReference>
<evidence type="ECO:0000313" key="8">
    <source>
        <dbReference type="RefSeq" id="XP_010456417.1"/>
    </source>
</evidence>
<dbReference type="PANTHER" id="PTHR31415:SF51">
    <property type="entry name" value="LATE EMBRYOGENESIS ABUNDANT (LEA) HYDROXYPROLINE-RICH GLYCOPROTEIN FAMILY"/>
    <property type="match status" value="1"/>
</dbReference>
<keyword evidence="4 5" id="KW-0472">Membrane</keyword>
<evidence type="ECO:0000256" key="4">
    <source>
        <dbReference type="ARBA" id="ARBA00023136"/>
    </source>
</evidence>
<dbReference type="GeneID" id="104737862"/>
<gene>
    <name evidence="8" type="primary">LOC104737862</name>
</gene>
<proteinExistence type="predicted"/>
<keyword evidence="7" id="KW-1185">Reference proteome</keyword>
<comment type="subcellular location">
    <subcellularLocation>
        <location evidence="1">Membrane</location>
        <topology evidence="1">Single-pass membrane protein</topology>
    </subcellularLocation>
</comment>
<evidence type="ECO:0000313" key="7">
    <source>
        <dbReference type="Proteomes" id="UP000694864"/>
    </source>
</evidence>
<evidence type="ECO:0000256" key="2">
    <source>
        <dbReference type="ARBA" id="ARBA00022692"/>
    </source>
</evidence>
<feature type="domain" description="Late embryogenesis abundant protein LEA-2 subgroup" evidence="6">
    <location>
        <begin position="78"/>
        <end position="179"/>
    </location>
</feature>
<dbReference type="InterPro" id="IPR004864">
    <property type="entry name" value="LEA_2"/>
</dbReference>
<evidence type="ECO:0000259" key="6">
    <source>
        <dbReference type="Pfam" id="PF03168"/>
    </source>
</evidence>
<evidence type="ECO:0000256" key="1">
    <source>
        <dbReference type="ARBA" id="ARBA00004167"/>
    </source>
</evidence>
<keyword evidence="2 5" id="KW-0812">Transmembrane</keyword>